<dbReference type="AlphaFoldDB" id="A0A0A9A4E0"/>
<dbReference type="EMBL" id="GBRH01255988">
    <property type="protein sequence ID" value="JAD41907.1"/>
    <property type="molecule type" value="Transcribed_RNA"/>
</dbReference>
<reference evidence="1" key="2">
    <citation type="journal article" date="2015" name="Data Brief">
        <title>Shoot transcriptome of the giant reed, Arundo donax.</title>
        <authorList>
            <person name="Barrero R.A."/>
            <person name="Guerrero F.D."/>
            <person name="Moolhuijzen P."/>
            <person name="Goolsby J.A."/>
            <person name="Tidwell J."/>
            <person name="Bellgard S.E."/>
            <person name="Bellgard M.I."/>
        </authorList>
    </citation>
    <scope>NUCLEOTIDE SEQUENCE</scope>
    <source>
        <tissue evidence="1">Shoot tissue taken approximately 20 cm above the soil surface</tissue>
    </source>
</reference>
<accession>A0A0A9A4E0</accession>
<evidence type="ECO:0000313" key="1">
    <source>
        <dbReference type="EMBL" id="JAD41907.1"/>
    </source>
</evidence>
<protein>
    <submittedName>
        <fullName evidence="1">Uncharacterized protein</fullName>
    </submittedName>
</protein>
<sequence length="22" mass="2523">MRAPERLGNTLSWNCSQNFQGI</sequence>
<name>A0A0A9A4E0_ARUDO</name>
<organism evidence="1">
    <name type="scientific">Arundo donax</name>
    <name type="common">Giant reed</name>
    <name type="synonym">Donax arundinaceus</name>
    <dbReference type="NCBI Taxonomy" id="35708"/>
    <lineage>
        <taxon>Eukaryota</taxon>
        <taxon>Viridiplantae</taxon>
        <taxon>Streptophyta</taxon>
        <taxon>Embryophyta</taxon>
        <taxon>Tracheophyta</taxon>
        <taxon>Spermatophyta</taxon>
        <taxon>Magnoliopsida</taxon>
        <taxon>Liliopsida</taxon>
        <taxon>Poales</taxon>
        <taxon>Poaceae</taxon>
        <taxon>PACMAD clade</taxon>
        <taxon>Arundinoideae</taxon>
        <taxon>Arundineae</taxon>
        <taxon>Arundo</taxon>
    </lineage>
</organism>
<proteinExistence type="predicted"/>
<reference evidence="1" key="1">
    <citation type="submission" date="2014-09" db="EMBL/GenBank/DDBJ databases">
        <authorList>
            <person name="Magalhaes I.L.F."/>
            <person name="Oliveira U."/>
            <person name="Santos F.R."/>
            <person name="Vidigal T.H.D.A."/>
            <person name="Brescovit A.D."/>
            <person name="Santos A.J."/>
        </authorList>
    </citation>
    <scope>NUCLEOTIDE SEQUENCE</scope>
    <source>
        <tissue evidence="1">Shoot tissue taken approximately 20 cm above the soil surface</tissue>
    </source>
</reference>